<dbReference type="PANTHER" id="PTHR45436">
    <property type="entry name" value="SENSOR HISTIDINE KINASE YKOH"/>
    <property type="match status" value="1"/>
</dbReference>
<dbReference type="SUPFAM" id="SSF47384">
    <property type="entry name" value="Homodimeric domain of signal transducing histidine kinase"/>
    <property type="match status" value="1"/>
</dbReference>
<keyword evidence="8 12" id="KW-1133">Transmembrane helix</keyword>
<comment type="catalytic activity">
    <reaction evidence="1">
        <text>ATP + protein L-histidine = ADP + protein N-phospho-L-histidine.</text>
        <dbReference type="EC" id="2.7.13.3"/>
    </reaction>
</comment>
<dbReference type="InterPro" id="IPR050428">
    <property type="entry name" value="TCS_sensor_his_kinase"/>
</dbReference>
<dbReference type="InterPro" id="IPR003594">
    <property type="entry name" value="HATPase_dom"/>
</dbReference>
<dbReference type="CDD" id="cd00082">
    <property type="entry name" value="HisKA"/>
    <property type="match status" value="1"/>
</dbReference>
<evidence type="ECO:0000256" key="5">
    <source>
        <dbReference type="ARBA" id="ARBA00022679"/>
    </source>
</evidence>
<dbReference type="PRINTS" id="PR00344">
    <property type="entry name" value="BCTRLSENSOR"/>
</dbReference>
<dbReference type="SMART" id="SM00387">
    <property type="entry name" value="HATPase_c"/>
    <property type="match status" value="1"/>
</dbReference>
<dbReference type="InterPro" id="IPR036890">
    <property type="entry name" value="HATPase_C_sf"/>
</dbReference>
<evidence type="ECO:0000256" key="9">
    <source>
        <dbReference type="ARBA" id="ARBA00023012"/>
    </source>
</evidence>
<evidence type="ECO:0000313" key="15">
    <source>
        <dbReference type="EMBL" id="MXG88929.1"/>
    </source>
</evidence>
<dbReference type="Pfam" id="PF00512">
    <property type="entry name" value="HisKA"/>
    <property type="match status" value="1"/>
</dbReference>
<dbReference type="Gene3D" id="6.10.340.10">
    <property type="match status" value="1"/>
</dbReference>
<dbReference type="InterPro" id="IPR003660">
    <property type="entry name" value="HAMP_dom"/>
</dbReference>
<keyword evidence="5" id="KW-0808">Transferase</keyword>
<comment type="caution">
    <text evidence="15">The sequence shown here is derived from an EMBL/GenBank/DDBJ whole genome shotgun (WGS) entry which is preliminary data.</text>
</comment>
<evidence type="ECO:0000256" key="10">
    <source>
        <dbReference type="ARBA" id="ARBA00023136"/>
    </source>
</evidence>
<keyword evidence="9" id="KW-0902">Two-component regulatory system</keyword>
<dbReference type="Pfam" id="PF02518">
    <property type="entry name" value="HATPase_c"/>
    <property type="match status" value="1"/>
</dbReference>
<dbReference type="Proteomes" id="UP000473325">
    <property type="component" value="Unassembled WGS sequence"/>
</dbReference>
<dbReference type="GO" id="GO:0005886">
    <property type="term" value="C:plasma membrane"/>
    <property type="evidence" value="ECO:0007669"/>
    <property type="project" value="UniProtKB-SubCell"/>
</dbReference>
<evidence type="ECO:0000256" key="4">
    <source>
        <dbReference type="ARBA" id="ARBA00022553"/>
    </source>
</evidence>
<evidence type="ECO:0000256" key="6">
    <source>
        <dbReference type="ARBA" id="ARBA00022692"/>
    </source>
</evidence>
<evidence type="ECO:0000256" key="11">
    <source>
        <dbReference type="SAM" id="MobiDB-lite"/>
    </source>
</evidence>
<accession>A0A6L7EXU0</accession>
<name>A0A6L7EXU0_9ACTN</name>
<feature type="domain" description="HAMP" evidence="14">
    <location>
        <begin position="175"/>
        <end position="228"/>
    </location>
</feature>
<dbReference type="GO" id="GO:0000155">
    <property type="term" value="F:phosphorelay sensor kinase activity"/>
    <property type="evidence" value="ECO:0007669"/>
    <property type="project" value="InterPro"/>
</dbReference>
<sequence>MSLALLAAMLLVLAVVLDLVLASRLEGQLRDRLLDRAGVATILVDRVETRELAQQLEGEGIAVRVTTTDGTTYAAGRLPRDPQQTSTTTTDAPAPPGPADGPAGPAGGPGPKDADIVDAGAFLTVSETLSDGTQVQLYADRGQIDDTLGQVRFAMVVSALVVLLATALALWPVVGAALAPLRRITGVARAITAGDRGRRLRPDRPGTELGRTAAAFDDMLDGLEGAEGRALASEARLRDFVSDAAHELRTPVTGMRSTSEHLLRADPPREERERLLISLVREADRAGRLVEDLLLMARIDRGLELSRAPVHTAELVAECVTPREVARPELTILVRGEDAVVDGDRHQLAQVLANLVDNADQATGGRGRVVLTTTLELGSVVIEVEDDGPGVPEADRERIFERLTRLDDARERRSGGVGLGLAIARGIARAHGGDLTCHQARRGSGARFRLVLPAGG</sequence>
<feature type="region of interest" description="Disordered" evidence="11">
    <location>
        <begin position="72"/>
        <end position="115"/>
    </location>
</feature>
<dbReference type="EC" id="2.7.13.3" evidence="3"/>
<keyword evidence="6 12" id="KW-0812">Transmembrane</keyword>
<dbReference type="SUPFAM" id="SSF55874">
    <property type="entry name" value="ATPase domain of HSP90 chaperone/DNA topoisomerase II/histidine kinase"/>
    <property type="match status" value="1"/>
</dbReference>
<dbReference type="SUPFAM" id="SSF158472">
    <property type="entry name" value="HAMP domain-like"/>
    <property type="match status" value="1"/>
</dbReference>
<evidence type="ECO:0000256" key="3">
    <source>
        <dbReference type="ARBA" id="ARBA00012438"/>
    </source>
</evidence>
<dbReference type="PROSITE" id="PS50109">
    <property type="entry name" value="HIS_KIN"/>
    <property type="match status" value="1"/>
</dbReference>
<keyword evidence="10 12" id="KW-0472">Membrane</keyword>
<evidence type="ECO:0000256" key="12">
    <source>
        <dbReference type="SAM" id="Phobius"/>
    </source>
</evidence>
<dbReference type="Gene3D" id="1.10.287.130">
    <property type="match status" value="1"/>
</dbReference>
<dbReference type="InterPro" id="IPR036097">
    <property type="entry name" value="HisK_dim/P_sf"/>
</dbReference>
<dbReference type="PANTHER" id="PTHR45436:SF5">
    <property type="entry name" value="SENSOR HISTIDINE KINASE TRCS"/>
    <property type="match status" value="1"/>
</dbReference>
<dbReference type="AlphaFoldDB" id="A0A6L7EXU0"/>
<dbReference type="PROSITE" id="PS50885">
    <property type="entry name" value="HAMP"/>
    <property type="match status" value="1"/>
</dbReference>
<dbReference type="Gene3D" id="3.30.565.10">
    <property type="entry name" value="Histidine kinase-like ATPase, C-terminal domain"/>
    <property type="match status" value="1"/>
</dbReference>
<evidence type="ECO:0000259" key="14">
    <source>
        <dbReference type="PROSITE" id="PS50885"/>
    </source>
</evidence>
<dbReference type="InterPro" id="IPR005467">
    <property type="entry name" value="His_kinase_dom"/>
</dbReference>
<dbReference type="CDD" id="cd06225">
    <property type="entry name" value="HAMP"/>
    <property type="match status" value="1"/>
</dbReference>
<dbReference type="CDD" id="cd00075">
    <property type="entry name" value="HATPase"/>
    <property type="match status" value="1"/>
</dbReference>
<feature type="transmembrane region" description="Helical" evidence="12">
    <location>
        <begin position="153"/>
        <end position="179"/>
    </location>
</feature>
<reference evidence="15 16" key="1">
    <citation type="submission" date="2019-12" db="EMBL/GenBank/DDBJ databases">
        <authorList>
            <person name="Kun Z."/>
        </authorList>
    </citation>
    <scope>NUCLEOTIDE SEQUENCE [LARGE SCALE GENOMIC DNA]</scope>
    <source>
        <strain evidence="15 16">YIM 123512</strain>
    </source>
</reference>
<evidence type="ECO:0000256" key="8">
    <source>
        <dbReference type="ARBA" id="ARBA00022989"/>
    </source>
</evidence>
<evidence type="ECO:0000256" key="7">
    <source>
        <dbReference type="ARBA" id="ARBA00022777"/>
    </source>
</evidence>
<feature type="domain" description="Histidine kinase" evidence="13">
    <location>
        <begin position="243"/>
        <end position="456"/>
    </location>
</feature>
<keyword evidence="7" id="KW-0418">Kinase</keyword>
<keyword evidence="16" id="KW-1185">Reference proteome</keyword>
<evidence type="ECO:0000259" key="13">
    <source>
        <dbReference type="PROSITE" id="PS50109"/>
    </source>
</evidence>
<evidence type="ECO:0000256" key="1">
    <source>
        <dbReference type="ARBA" id="ARBA00000085"/>
    </source>
</evidence>
<dbReference type="SMART" id="SM00388">
    <property type="entry name" value="HisKA"/>
    <property type="match status" value="1"/>
</dbReference>
<organism evidence="15 16">
    <name type="scientific">Nocardioides flavescens</name>
    <dbReference type="NCBI Taxonomy" id="2691959"/>
    <lineage>
        <taxon>Bacteria</taxon>
        <taxon>Bacillati</taxon>
        <taxon>Actinomycetota</taxon>
        <taxon>Actinomycetes</taxon>
        <taxon>Propionibacteriales</taxon>
        <taxon>Nocardioidaceae</taxon>
        <taxon>Nocardioides</taxon>
    </lineage>
</organism>
<dbReference type="Pfam" id="PF00672">
    <property type="entry name" value="HAMP"/>
    <property type="match status" value="1"/>
</dbReference>
<evidence type="ECO:0000313" key="16">
    <source>
        <dbReference type="Proteomes" id="UP000473325"/>
    </source>
</evidence>
<comment type="subcellular location">
    <subcellularLocation>
        <location evidence="2">Cell membrane</location>
    </subcellularLocation>
</comment>
<evidence type="ECO:0000256" key="2">
    <source>
        <dbReference type="ARBA" id="ARBA00004236"/>
    </source>
</evidence>
<dbReference type="SMART" id="SM00304">
    <property type="entry name" value="HAMP"/>
    <property type="match status" value="1"/>
</dbReference>
<gene>
    <name evidence="15" type="ORF">GRQ65_05125</name>
</gene>
<dbReference type="EMBL" id="WUEK01000003">
    <property type="protein sequence ID" value="MXG88929.1"/>
    <property type="molecule type" value="Genomic_DNA"/>
</dbReference>
<proteinExistence type="predicted"/>
<keyword evidence="4" id="KW-0597">Phosphoprotein</keyword>
<protein>
    <recommendedName>
        <fullName evidence="3">histidine kinase</fullName>
        <ecNumber evidence="3">2.7.13.3</ecNumber>
    </recommendedName>
</protein>
<dbReference type="InterPro" id="IPR004358">
    <property type="entry name" value="Sig_transdc_His_kin-like_C"/>
</dbReference>
<dbReference type="InterPro" id="IPR003661">
    <property type="entry name" value="HisK_dim/P_dom"/>
</dbReference>